<keyword evidence="3" id="KW-1134">Transmembrane beta strand</keyword>
<keyword evidence="5 8" id="KW-0732">Signal</keyword>
<dbReference type="InterPro" id="IPR005017">
    <property type="entry name" value="OMPP1/FadL/TodX"/>
</dbReference>
<evidence type="ECO:0000256" key="5">
    <source>
        <dbReference type="ARBA" id="ARBA00022729"/>
    </source>
</evidence>
<feature type="signal peptide" evidence="8">
    <location>
        <begin position="1"/>
        <end position="25"/>
    </location>
</feature>
<evidence type="ECO:0000256" key="2">
    <source>
        <dbReference type="ARBA" id="ARBA00008163"/>
    </source>
</evidence>
<comment type="caution">
    <text evidence="9">The sequence shown here is derived from an EMBL/GenBank/DDBJ whole genome shotgun (WGS) entry which is preliminary data.</text>
</comment>
<reference evidence="9 10" key="1">
    <citation type="submission" date="2020-04" db="EMBL/GenBank/DDBJ databases">
        <authorList>
            <person name="Yoon J."/>
        </authorList>
    </citation>
    <scope>NUCLEOTIDE SEQUENCE [LARGE SCALE GENOMIC DNA]</scope>
    <source>
        <strain evidence="9 10">KMU-166</strain>
    </source>
</reference>
<keyword evidence="6" id="KW-0472">Membrane</keyword>
<protein>
    <recommendedName>
        <fullName evidence="11">Outer membrane protein transport protein (OMPP1/FadL/TodX)</fullName>
    </recommendedName>
</protein>
<dbReference type="Pfam" id="PF03349">
    <property type="entry name" value="Toluene_X"/>
    <property type="match status" value="1"/>
</dbReference>
<proteinExistence type="inferred from homology"/>
<accession>A0ABX1GD54</accession>
<dbReference type="Proteomes" id="UP000765845">
    <property type="component" value="Unassembled WGS sequence"/>
</dbReference>
<evidence type="ECO:0000256" key="7">
    <source>
        <dbReference type="ARBA" id="ARBA00023237"/>
    </source>
</evidence>
<evidence type="ECO:0000313" key="9">
    <source>
        <dbReference type="EMBL" id="NKI16332.1"/>
    </source>
</evidence>
<dbReference type="Gene3D" id="2.40.160.60">
    <property type="entry name" value="Outer membrane protein transport protein (OMPP1/FadL/TodX)"/>
    <property type="match status" value="1"/>
</dbReference>
<name>A0ABX1GD54_9GAMM</name>
<evidence type="ECO:0000256" key="6">
    <source>
        <dbReference type="ARBA" id="ARBA00023136"/>
    </source>
</evidence>
<feature type="chain" id="PRO_5045382149" description="Outer membrane protein transport protein (OMPP1/FadL/TodX)" evidence="8">
    <location>
        <begin position="26"/>
        <end position="427"/>
    </location>
</feature>
<evidence type="ECO:0008006" key="11">
    <source>
        <dbReference type="Google" id="ProtNLM"/>
    </source>
</evidence>
<evidence type="ECO:0000256" key="1">
    <source>
        <dbReference type="ARBA" id="ARBA00004571"/>
    </source>
</evidence>
<keyword evidence="7" id="KW-0998">Cell outer membrane</keyword>
<organism evidence="9 10">
    <name type="scientific">Spongiibacter thalassae</name>
    <dbReference type="NCBI Taxonomy" id="2721624"/>
    <lineage>
        <taxon>Bacteria</taxon>
        <taxon>Pseudomonadati</taxon>
        <taxon>Pseudomonadota</taxon>
        <taxon>Gammaproteobacteria</taxon>
        <taxon>Cellvibrionales</taxon>
        <taxon>Spongiibacteraceae</taxon>
        <taxon>Spongiibacter</taxon>
    </lineage>
</organism>
<evidence type="ECO:0000256" key="3">
    <source>
        <dbReference type="ARBA" id="ARBA00022452"/>
    </source>
</evidence>
<keyword evidence="4" id="KW-0812">Transmembrane</keyword>
<evidence type="ECO:0000256" key="8">
    <source>
        <dbReference type="SAM" id="SignalP"/>
    </source>
</evidence>
<comment type="subcellular location">
    <subcellularLocation>
        <location evidence="1">Cell outer membrane</location>
        <topology evidence="1">Multi-pass membrane protein</topology>
    </subcellularLocation>
</comment>
<gene>
    <name evidence="9" type="ORF">HCU74_02750</name>
</gene>
<dbReference type="PANTHER" id="PTHR35093">
    <property type="entry name" value="OUTER MEMBRANE PROTEIN NMB0088-RELATED"/>
    <property type="match status" value="1"/>
</dbReference>
<dbReference type="EMBL" id="JAAWWK010000001">
    <property type="protein sequence ID" value="NKI16332.1"/>
    <property type="molecule type" value="Genomic_DNA"/>
</dbReference>
<dbReference type="SUPFAM" id="SSF56935">
    <property type="entry name" value="Porins"/>
    <property type="match status" value="1"/>
</dbReference>
<comment type="similarity">
    <text evidence="2">Belongs to the OmpP1/FadL family.</text>
</comment>
<keyword evidence="10" id="KW-1185">Reference proteome</keyword>
<evidence type="ECO:0000313" key="10">
    <source>
        <dbReference type="Proteomes" id="UP000765845"/>
    </source>
</evidence>
<sequence>MLYAMICRRMVVTAVAIGGSQWAAAGIAVTPLGFGSQSVGMASTDSGYSHEPTGINNNVAGIARAGVEQFSVGLEPVYITKNRHKDSLGNDKRVDSRLTFLLSGAWTAPLEARPDITVGLGVFAQGGAGFNYESLATDYGNEDDLTAMFGVFRFAPAFAWQVNERLRLGLAGSVNYAQAEQKLLPNTSDAATQFFGVKINDLSGTSFSWRAGMQYDVSDTLVLGVSYGAETELRLRKGSAVVNFESLGLGRVRYRDAEISGLALPEEASLGFAWQVSPRFSLGADINYFWWSEALGEVSTRFRRPDNPLVPAMVEATSQFGGQDNFSRSLGVRFRHNDQNLLYGGINHAGNVVKQTAVNPLNNLQAKWHINGGWEHRFSSRLAGAVAVSYIPDKSQRYVNSAMPLGEESKETFGLYSVLFELNYRWQ</sequence>
<dbReference type="PANTHER" id="PTHR35093:SF8">
    <property type="entry name" value="OUTER MEMBRANE PROTEIN NMB0088-RELATED"/>
    <property type="match status" value="1"/>
</dbReference>
<dbReference type="RefSeq" id="WP_168448856.1">
    <property type="nucleotide sequence ID" value="NZ_JAAWWK010000001.1"/>
</dbReference>
<evidence type="ECO:0000256" key="4">
    <source>
        <dbReference type="ARBA" id="ARBA00022692"/>
    </source>
</evidence>